<accession>A0A0N7LXF5</accession>
<reference evidence="1 2" key="1">
    <citation type="submission" date="2015-09" db="EMBL/GenBank/DDBJ databases">
        <authorList>
            <consortium name="Swine Surveillance"/>
        </authorList>
    </citation>
    <scope>NUCLEOTIDE SEQUENCE [LARGE SCALE GENOMIC DNA]</scope>
    <source>
        <strain evidence="1 2">5120</strain>
    </source>
</reference>
<evidence type="ECO:0000313" key="1">
    <source>
        <dbReference type="EMBL" id="CUH71759.1"/>
    </source>
</evidence>
<sequence>MTTNTAWLSVSATGTKTFYLGADSQGTSLQTGQAASLHEKKVFDSACTPEIFALSGDLKWGSSFLRRLLTEISRGSVGSSVGTKKRAEEFCRLPCASPPLVPSCELNILYGVRGNADESADFQMYRLHHAGNTSSNWKVDQVGVKGLSSEKSALVYNSGLGGGANKDRQKWISEGDQGNVARTCFWSLCDLINGIPSNSFMTGGHPQLVKLDQHGCGKVVGVKFSGIPTVYGRRTTAPHSFANYWVDENFTQLDPKTLEKFKNGQRYGRGDKGR</sequence>
<evidence type="ECO:0000313" key="2">
    <source>
        <dbReference type="Proteomes" id="UP000051887"/>
    </source>
</evidence>
<organism evidence="1 2">
    <name type="scientific">Thalassovita autumnalis</name>
    <dbReference type="NCBI Taxonomy" id="2072972"/>
    <lineage>
        <taxon>Bacteria</taxon>
        <taxon>Pseudomonadati</taxon>
        <taxon>Pseudomonadota</taxon>
        <taxon>Alphaproteobacteria</taxon>
        <taxon>Rhodobacterales</taxon>
        <taxon>Roseobacteraceae</taxon>
        <taxon>Thalassovita</taxon>
    </lineage>
</organism>
<dbReference type="RefSeq" id="WP_131727620.1">
    <property type="nucleotide sequence ID" value="NZ_CYSC01000026.1"/>
</dbReference>
<proteinExistence type="predicted"/>
<gene>
    <name evidence="1" type="ORF">TL5120_01549</name>
</gene>
<dbReference type="EMBL" id="CYSC01000026">
    <property type="protein sequence ID" value="CUH71759.1"/>
    <property type="molecule type" value="Genomic_DNA"/>
</dbReference>
<dbReference type="AlphaFoldDB" id="A0A0N7LXF5"/>
<dbReference type="Proteomes" id="UP000051887">
    <property type="component" value="Unassembled WGS sequence"/>
</dbReference>
<name>A0A0N7LXF5_9RHOB</name>
<protein>
    <submittedName>
        <fullName evidence="1">Uncharacterized protein</fullName>
    </submittedName>
</protein>